<feature type="active site" description="Proton donor" evidence="6">
    <location>
        <position position="462"/>
    </location>
</feature>
<evidence type="ECO:0000256" key="4">
    <source>
        <dbReference type="ARBA" id="ARBA00022801"/>
    </source>
</evidence>
<sequence length="580" mass="66669">MVILPTQTELKLIKPHEIVTLNLEPTHISTYTLKRIVVPSNTSSRTTVSNGSSFTQTTAYSILSVPRYPQPSLPLSECTSVESMELFLQQAPHAEMIEGTYHYTIPSHLRQEWESLFDSRAAMVKKSMQFVWENYRRHAWGFDELRPVSGTGRNNWGGVGMTLVDSLDTLWVMDMKEEFDEAVQWVDQNLHFNQDFNISVFEFTIRVVGGLLSGYYLSQDERLKQKAIEAGDVVLASFNKGVFPHTQINLATRIPFTKEDKTTLAEFGTLTLELRYVFYSKSMKQRELSAVTGNPKYAHLINQIYEALDKNTRNHGFSFCLSFIIYFSRVSGAALNTHYTISGCSDSYYEYLLKGWIQSGKKDQQLRFHYNEAIEGVNQLLLMRNKRSGWQFLGELLKKRAIHSMQTLTCFAPGMMFLDLYHSNSQSAYRKQMNQRNERVARSVLYTCFMMCNSTTSGLPPESCSFSELKGMTISQRLKHYALRPEIIESFFLLKEVTGDPIAQEWGWLFYQAIETHCKAQFGYGMYSDVHGDGMVQDFAESFFTAETLKYLYLLFSSKKIVDFDKEVFTTEAHILPIRG</sequence>
<dbReference type="InterPro" id="IPR036026">
    <property type="entry name" value="Seven-hairpin_glycosidases"/>
</dbReference>
<keyword evidence="9" id="KW-0326">Glycosidase</keyword>
<organism evidence="10">
    <name type="scientific">Blastocystis hominis</name>
    <dbReference type="NCBI Taxonomy" id="12968"/>
    <lineage>
        <taxon>Eukaryota</taxon>
        <taxon>Sar</taxon>
        <taxon>Stramenopiles</taxon>
        <taxon>Bigyra</taxon>
        <taxon>Opalozoa</taxon>
        <taxon>Opalinata</taxon>
        <taxon>Blastocystidae</taxon>
        <taxon>Blastocystis</taxon>
    </lineage>
</organism>
<comment type="pathway">
    <text evidence="2">Protein modification; protein glycosylation.</text>
</comment>
<comment type="similarity">
    <text evidence="3 9">Belongs to the glycosyl hydrolase 47 family.</text>
</comment>
<evidence type="ECO:0000313" key="11">
    <source>
        <dbReference type="Proteomes" id="UP000008312"/>
    </source>
</evidence>
<feature type="active site" evidence="6">
    <location>
        <position position="486"/>
    </location>
</feature>
<evidence type="ECO:0000256" key="7">
    <source>
        <dbReference type="PIRSR" id="PIRSR601382-2"/>
    </source>
</evidence>
<dbReference type="InterPro" id="IPR050749">
    <property type="entry name" value="Glycosyl_Hydrolase_47"/>
</dbReference>
<keyword evidence="7" id="KW-0479">Metal-binding</keyword>
<feature type="disulfide bond" evidence="8">
    <location>
        <begin position="410"/>
        <end position="448"/>
    </location>
</feature>
<keyword evidence="4 9" id="KW-0378">Hydrolase</keyword>
<dbReference type="OrthoDB" id="8118055at2759"/>
<dbReference type="GO" id="GO:0000139">
    <property type="term" value="C:Golgi membrane"/>
    <property type="evidence" value="ECO:0007669"/>
    <property type="project" value="TreeGrafter"/>
</dbReference>
<reference evidence="10" key="1">
    <citation type="submission" date="2010-02" db="EMBL/GenBank/DDBJ databases">
        <title>Sequencing and annotation of the Blastocystis hominis genome.</title>
        <authorList>
            <person name="Wincker P."/>
        </authorList>
    </citation>
    <scope>NUCLEOTIDE SEQUENCE</scope>
    <source>
        <strain evidence="10">Singapore isolate B</strain>
    </source>
</reference>
<dbReference type="InterPro" id="IPR012341">
    <property type="entry name" value="6hp_glycosidase-like_sf"/>
</dbReference>
<gene>
    <name evidence="10" type="ORF">GSBLH_T00005064001</name>
</gene>
<protein>
    <recommendedName>
        <fullName evidence="9">alpha-1,2-Mannosidase</fullName>
        <ecNumber evidence="9">3.2.1.-</ecNumber>
    </recommendedName>
</protein>
<keyword evidence="7" id="KW-0106">Calcium</keyword>
<evidence type="ECO:0000256" key="5">
    <source>
        <dbReference type="ARBA" id="ARBA00023157"/>
    </source>
</evidence>
<feature type="active site" description="Proton donor" evidence="6">
    <location>
        <position position="202"/>
    </location>
</feature>
<dbReference type="Pfam" id="PF01532">
    <property type="entry name" value="Glyco_hydro_47"/>
    <property type="match status" value="1"/>
</dbReference>
<evidence type="ECO:0000256" key="3">
    <source>
        <dbReference type="ARBA" id="ARBA00007658"/>
    </source>
</evidence>
<dbReference type="GO" id="GO:0005509">
    <property type="term" value="F:calcium ion binding"/>
    <property type="evidence" value="ECO:0007669"/>
    <property type="project" value="InterPro"/>
</dbReference>
<dbReference type="GO" id="GO:0005975">
    <property type="term" value="P:carbohydrate metabolic process"/>
    <property type="evidence" value="ECO:0007669"/>
    <property type="project" value="InterPro"/>
</dbReference>
<keyword evidence="11" id="KW-1185">Reference proteome</keyword>
<dbReference type="GeneID" id="24922046"/>
<evidence type="ECO:0000256" key="1">
    <source>
        <dbReference type="ARBA" id="ARBA00001913"/>
    </source>
</evidence>
<feature type="binding site" evidence="7">
    <location>
        <position position="571"/>
    </location>
    <ligand>
        <name>Ca(2+)</name>
        <dbReference type="ChEBI" id="CHEBI:29108"/>
    </ligand>
</feature>
<dbReference type="Gene3D" id="1.50.10.10">
    <property type="match status" value="1"/>
</dbReference>
<evidence type="ECO:0000313" key="10">
    <source>
        <dbReference type="EMBL" id="CBK25466.2"/>
    </source>
</evidence>
<name>D8MBM7_BLAHO</name>
<dbReference type="AlphaFoldDB" id="D8MBM7"/>
<dbReference type="PANTHER" id="PTHR11742:SF6">
    <property type="entry name" value="MANNOSYL-OLIGOSACCHARIDE ALPHA-1,2-MANNOSIDASE IA-RELATED"/>
    <property type="match status" value="1"/>
</dbReference>
<dbReference type="EMBL" id="FN668691">
    <property type="protein sequence ID" value="CBK25466.2"/>
    <property type="molecule type" value="Genomic_DNA"/>
</dbReference>
<evidence type="ECO:0000256" key="2">
    <source>
        <dbReference type="ARBA" id="ARBA00004922"/>
    </source>
</evidence>
<keyword evidence="5 8" id="KW-1015">Disulfide bond</keyword>
<dbReference type="RefSeq" id="XP_012899514.1">
    <property type="nucleotide sequence ID" value="XM_013044060.1"/>
</dbReference>
<accession>D8MBM7</accession>
<dbReference type="PRINTS" id="PR00747">
    <property type="entry name" value="GLYHDRLASE47"/>
</dbReference>
<comment type="cofactor">
    <cofactor evidence="1 7">
        <name>Ca(2+)</name>
        <dbReference type="ChEBI" id="CHEBI:29108"/>
    </cofactor>
</comment>
<feature type="active site" evidence="6">
    <location>
        <position position="346"/>
    </location>
</feature>
<dbReference type="InParanoid" id="D8MBM7"/>
<dbReference type="Proteomes" id="UP000008312">
    <property type="component" value="Unassembled WGS sequence"/>
</dbReference>
<evidence type="ECO:0000256" key="9">
    <source>
        <dbReference type="RuleBase" id="RU361193"/>
    </source>
</evidence>
<dbReference type="InterPro" id="IPR001382">
    <property type="entry name" value="Glyco_hydro_47"/>
</dbReference>
<evidence type="ECO:0000256" key="6">
    <source>
        <dbReference type="PIRSR" id="PIRSR601382-1"/>
    </source>
</evidence>
<dbReference type="OMA" id="PESFGWD"/>
<evidence type="ECO:0000256" key="8">
    <source>
        <dbReference type="PIRSR" id="PIRSR601382-3"/>
    </source>
</evidence>
<dbReference type="GO" id="GO:0005783">
    <property type="term" value="C:endoplasmic reticulum"/>
    <property type="evidence" value="ECO:0007669"/>
    <property type="project" value="TreeGrafter"/>
</dbReference>
<dbReference type="SUPFAM" id="SSF48225">
    <property type="entry name" value="Seven-hairpin glycosidases"/>
    <property type="match status" value="1"/>
</dbReference>
<dbReference type="EC" id="3.2.1.-" evidence="9"/>
<proteinExistence type="inferred from homology"/>
<dbReference type="GO" id="GO:0004571">
    <property type="term" value="F:mannosyl-oligosaccharide 1,2-alpha-mannosidase activity"/>
    <property type="evidence" value="ECO:0007669"/>
    <property type="project" value="InterPro"/>
</dbReference>
<dbReference type="PANTHER" id="PTHR11742">
    <property type="entry name" value="MANNOSYL-OLIGOSACCHARIDE ALPHA-1,2-MANNOSIDASE-RELATED"/>
    <property type="match status" value="1"/>
</dbReference>